<reference evidence="7 8" key="1">
    <citation type="submission" date="2018-01" db="EMBL/GenBank/DDBJ databases">
        <title>Draft genome of the strawberry crown rot pathogen Phytophthora cactorum.</title>
        <authorList>
            <person name="Armitage A.D."/>
            <person name="Lysoe E."/>
            <person name="Nellist C.F."/>
            <person name="Harrison R.J."/>
            <person name="Brurberg M.B."/>
        </authorList>
    </citation>
    <scope>NUCLEOTIDE SEQUENCE [LARGE SCALE GENOMIC DNA]</scope>
    <source>
        <strain evidence="7 8">10300</strain>
    </source>
</reference>
<proteinExistence type="predicted"/>
<dbReference type="VEuPathDB" id="FungiDB:PC110_g17037"/>
<gene>
    <name evidence="6" type="ORF">JG687_00017630</name>
    <name evidence="7" type="ORF">PC110_g17037</name>
    <name evidence="1" type="ORF">PC113_g21192</name>
    <name evidence="2" type="ORF">PC115_g20562</name>
    <name evidence="3" type="ORF">PC117_g22795</name>
    <name evidence="4" type="ORF">PC118_g20028</name>
    <name evidence="5" type="ORF">PC129_g20212</name>
</gene>
<evidence type="ECO:0000313" key="3">
    <source>
        <dbReference type="EMBL" id="KAG2897420.1"/>
    </source>
</evidence>
<dbReference type="Proteomes" id="UP000251314">
    <property type="component" value="Unassembled WGS sequence"/>
</dbReference>
<dbReference type="EMBL" id="RCMG01001333">
    <property type="protein sequence ID" value="KAG2829987.1"/>
    <property type="molecule type" value="Genomic_DNA"/>
</dbReference>
<dbReference type="AlphaFoldDB" id="A0A329RPD7"/>
<evidence type="ECO:0000313" key="5">
    <source>
        <dbReference type="EMBL" id="KAG3208771.1"/>
    </source>
</evidence>
<accession>A0A329RPD7</accession>
<evidence type="ECO:0000313" key="4">
    <source>
        <dbReference type="EMBL" id="KAG2964942.1"/>
    </source>
</evidence>
<reference evidence="6" key="3">
    <citation type="submission" date="2021-01" db="EMBL/GenBank/DDBJ databases">
        <title>Phytophthora aleatoria, a newly-described species from Pinus radiata is distinct from Phytophthora cactorum isolates based on comparative genomics.</title>
        <authorList>
            <person name="Mcdougal R."/>
            <person name="Panda P."/>
            <person name="Williams N."/>
            <person name="Studholme D.J."/>
        </authorList>
    </citation>
    <scope>NUCLEOTIDE SEQUENCE</scope>
    <source>
        <strain evidence="6">NZFS 3830</strain>
    </source>
</reference>
<keyword evidence="8" id="KW-1185">Reference proteome</keyword>
<name>A0A329RPD7_9STRA</name>
<dbReference type="Proteomes" id="UP000760860">
    <property type="component" value="Unassembled WGS sequence"/>
</dbReference>
<dbReference type="Proteomes" id="UP000697107">
    <property type="component" value="Unassembled WGS sequence"/>
</dbReference>
<dbReference type="EMBL" id="JAENGZ010002111">
    <property type="protein sequence ID" value="KAG6944825.1"/>
    <property type="molecule type" value="Genomic_DNA"/>
</dbReference>
<dbReference type="Proteomes" id="UP000688947">
    <property type="component" value="Unassembled WGS sequence"/>
</dbReference>
<organism evidence="7 8">
    <name type="scientific">Phytophthora cactorum</name>
    <dbReference type="NCBI Taxonomy" id="29920"/>
    <lineage>
        <taxon>Eukaryota</taxon>
        <taxon>Sar</taxon>
        <taxon>Stramenopiles</taxon>
        <taxon>Oomycota</taxon>
        <taxon>Peronosporomycetes</taxon>
        <taxon>Peronosporales</taxon>
        <taxon>Peronosporaceae</taxon>
        <taxon>Phytophthora</taxon>
    </lineage>
</organism>
<evidence type="ECO:0000313" key="1">
    <source>
        <dbReference type="EMBL" id="KAG2829987.1"/>
    </source>
</evidence>
<dbReference type="EMBL" id="RCMK01001299">
    <property type="protein sequence ID" value="KAG2897420.1"/>
    <property type="molecule type" value="Genomic_DNA"/>
</dbReference>
<evidence type="ECO:0000313" key="2">
    <source>
        <dbReference type="EMBL" id="KAG2886822.1"/>
    </source>
</evidence>
<dbReference type="EMBL" id="RCML01001159">
    <property type="protein sequence ID" value="KAG2964942.1"/>
    <property type="molecule type" value="Genomic_DNA"/>
</dbReference>
<evidence type="ECO:0000313" key="6">
    <source>
        <dbReference type="EMBL" id="KAG6944825.1"/>
    </source>
</evidence>
<evidence type="ECO:0000313" key="8">
    <source>
        <dbReference type="Proteomes" id="UP000251314"/>
    </source>
</evidence>
<dbReference type="Proteomes" id="UP000735874">
    <property type="component" value="Unassembled WGS sequence"/>
</dbReference>
<dbReference type="Proteomes" id="UP000774804">
    <property type="component" value="Unassembled WGS sequence"/>
</dbReference>
<dbReference type="Proteomes" id="UP000736787">
    <property type="component" value="Unassembled WGS sequence"/>
</dbReference>
<protein>
    <submittedName>
        <fullName evidence="7">Uncharacterized protein</fullName>
    </submittedName>
</protein>
<reference evidence="1" key="2">
    <citation type="submission" date="2018-10" db="EMBL/GenBank/DDBJ databases">
        <title>Effector identification in a new, highly contiguous assembly of the strawberry crown rot pathogen Phytophthora cactorum.</title>
        <authorList>
            <person name="Armitage A.D."/>
            <person name="Nellist C.F."/>
            <person name="Bates H."/>
            <person name="Vickerstaff R.J."/>
            <person name="Harrison R.J."/>
        </authorList>
    </citation>
    <scope>NUCLEOTIDE SEQUENCE</scope>
    <source>
        <strain evidence="1">15-7</strain>
        <strain evidence="2">4032</strain>
        <strain evidence="3">4040</strain>
        <strain evidence="4">P415</strain>
        <strain evidence="5">P421</strain>
    </source>
</reference>
<dbReference type="EMBL" id="MJFZ01000638">
    <property type="protein sequence ID" value="RAW26547.1"/>
    <property type="molecule type" value="Genomic_DNA"/>
</dbReference>
<dbReference type="OrthoDB" id="90840at2759"/>
<comment type="caution">
    <text evidence="7">The sequence shown here is derived from an EMBL/GenBank/DDBJ whole genome shotgun (WGS) entry which is preliminary data.</text>
</comment>
<sequence>MGLDGCADTLLFLQAAAEMEYAVLFSIVGTRMYHTVDERLDKVAYMVSPHAFDLLKVEYDLISSGAVRYDIRKIEGPLF</sequence>
<dbReference type="EMBL" id="RCMV01001403">
    <property type="protein sequence ID" value="KAG3208771.1"/>
    <property type="molecule type" value="Genomic_DNA"/>
</dbReference>
<evidence type="ECO:0000313" key="7">
    <source>
        <dbReference type="EMBL" id="RAW26547.1"/>
    </source>
</evidence>
<dbReference type="EMBL" id="RCMI01001315">
    <property type="protein sequence ID" value="KAG2886822.1"/>
    <property type="molecule type" value="Genomic_DNA"/>
</dbReference>